<protein>
    <submittedName>
        <fullName evidence="8">Aromatic ring-hydroxylating dioxygenase subunit alpha</fullName>
    </submittedName>
</protein>
<dbReference type="GO" id="GO:0046872">
    <property type="term" value="F:metal ion binding"/>
    <property type="evidence" value="ECO:0007669"/>
    <property type="project" value="UniProtKB-KW"/>
</dbReference>
<evidence type="ECO:0000313" key="8">
    <source>
        <dbReference type="EMBL" id="MBN8661118.1"/>
    </source>
</evidence>
<evidence type="ECO:0000259" key="7">
    <source>
        <dbReference type="PROSITE" id="PS51296"/>
    </source>
</evidence>
<keyword evidence="4" id="KW-0408">Iron</keyword>
<dbReference type="GO" id="GO:0016705">
    <property type="term" value="F:oxidoreductase activity, acting on paired donors, with incorporation or reduction of molecular oxygen"/>
    <property type="evidence" value="ECO:0007669"/>
    <property type="project" value="UniProtKB-ARBA"/>
</dbReference>
<accession>A0A8J7PGK1</accession>
<name>A0A8J7PGK1_9BACT</name>
<dbReference type="PANTHER" id="PTHR21266">
    <property type="entry name" value="IRON-SULFUR DOMAIN CONTAINING PROTEIN"/>
    <property type="match status" value="1"/>
</dbReference>
<gene>
    <name evidence="8" type="ORF">J0M35_12190</name>
</gene>
<dbReference type="InterPro" id="IPR017941">
    <property type="entry name" value="Rieske_2Fe-2S"/>
</dbReference>
<sequence>MSMQTTLPKTDSGKADENRNTKSPEWTPSETGLDNGLAGSIETEASESGQQPYGKTYTRNMWYYALPSEKLKKGEIESKVMLGEPLVIGRDNEGKLFALRDICPHQAIPLSAGPFDGKELMCPFHGWKFDTSGVCTDIPSLCSDQKMNLCKIKTANYPVTEVLGSIWVYFGDNPQDLPEVPHAPGLDGLKFAKNTVTLQLPTHIDYAVAALIDTAHVPYVHKSWWWRSAKALKEKNKKYIPSGTGWTMVKHQPSKHSIAFKLIGQFIETEISFRLPGCRREYLTFNNRTFLSGITTLTPIDETHTELNHTTYWTLPIPKFIADPVLNYFVTTFLKQDQSLALMQEKIINKYKPRLIMTIKDAGTPGHWYFLLKKEWNSSQAEKRPFKNPIKESILRWRT</sequence>
<evidence type="ECO:0000256" key="1">
    <source>
        <dbReference type="ARBA" id="ARBA00022714"/>
    </source>
</evidence>
<dbReference type="PROSITE" id="PS51296">
    <property type="entry name" value="RIESKE"/>
    <property type="match status" value="1"/>
</dbReference>
<dbReference type="SUPFAM" id="SSF55961">
    <property type="entry name" value="Bet v1-like"/>
    <property type="match status" value="1"/>
</dbReference>
<evidence type="ECO:0000256" key="3">
    <source>
        <dbReference type="ARBA" id="ARBA00023002"/>
    </source>
</evidence>
<dbReference type="PANTHER" id="PTHR21266:SF60">
    <property type="entry name" value="3-KETOSTEROID-9-ALPHA-MONOOXYGENASE, OXYGENASE COMPONENT"/>
    <property type="match status" value="1"/>
</dbReference>
<evidence type="ECO:0000256" key="2">
    <source>
        <dbReference type="ARBA" id="ARBA00022723"/>
    </source>
</evidence>
<keyword evidence="1" id="KW-0001">2Fe-2S</keyword>
<evidence type="ECO:0000313" key="9">
    <source>
        <dbReference type="Proteomes" id="UP000664277"/>
    </source>
</evidence>
<reference evidence="8" key="1">
    <citation type="submission" date="2021-02" db="EMBL/GenBank/DDBJ databases">
        <title>Genome-Resolved Metagenomics of a Microbial Community Performing Photosynthetic Biological Nutrient Removal.</title>
        <authorList>
            <person name="Mcdaniel E.A."/>
        </authorList>
    </citation>
    <scope>NUCLEOTIDE SEQUENCE</scope>
    <source>
        <strain evidence="8">UWPOB_OBS1</strain>
    </source>
</reference>
<feature type="domain" description="Rieske" evidence="7">
    <location>
        <begin position="63"/>
        <end position="168"/>
    </location>
</feature>
<keyword evidence="2" id="KW-0479">Metal-binding</keyword>
<keyword evidence="5" id="KW-0411">Iron-sulfur</keyword>
<evidence type="ECO:0000256" key="5">
    <source>
        <dbReference type="ARBA" id="ARBA00023014"/>
    </source>
</evidence>
<dbReference type="InterPro" id="IPR036922">
    <property type="entry name" value="Rieske_2Fe-2S_sf"/>
</dbReference>
<evidence type="ECO:0000256" key="4">
    <source>
        <dbReference type="ARBA" id="ARBA00023004"/>
    </source>
</evidence>
<dbReference type="EMBL" id="JAFLCK010000016">
    <property type="protein sequence ID" value="MBN8661118.1"/>
    <property type="molecule type" value="Genomic_DNA"/>
</dbReference>
<dbReference type="Gene3D" id="2.102.10.10">
    <property type="entry name" value="Rieske [2Fe-2S] iron-sulphur domain"/>
    <property type="match status" value="1"/>
</dbReference>
<dbReference type="InterPro" id="IPR050584">
    <property type="entry name" value="Cholesterol_7-desaturase"/>
</dbReference>
<dbReference type="AlphaFoldDB" id="A0A8J7PGK1"/>
<feature type="compositionally biased region" description="Polar residues" evidence="6">
    <location>
        <begin position="23"/>
        <end position="32"/>
    </location>
</feature>
<dbReference type="Proteomes" id="UP000664277">
    <property type="component" value="Unassembled WGS sequence"/>
</dbReference>
<dbReference type="Pfam" id="PF00355">
    <property type="entry name" value="Rieske"/>
    <property type="match status" value="1"/>
</dbReference>
<feature type="region of interest" description="Disordered" evidence="6">
    <location>
        <begin position="1"/>
        <end position="37"/>
    </location>
</feature>
<dbReference type="GO" id="GO:0051537">
    <property type="term" value="F:2 iron, 2 sulfur cluster binding"/>
    <property type="evidence" value="ECO:0007669"/>
    <property type="project" value="UniProtKB-KW"/>
</dbReference>
<comment type="caution">
    <text evidence="8">The sequence shown here is derived from an EMBL/GenBank/DDBJ whole genome shotgun (WGS) entry which is preliminary data.</text>
</comment>
<dbReference type="CDD" id="cd03469">
    <property type="entry name" value="Rieske_RO_Alpha_N"/>
    <property type="match status" value="1"/>
</dbReference>
<keyword evidence="3" id="KW-0560">Oxidoreductase</keyword>
<proteinExistence type="predicted"/>
<dbReference type="GO" id="GO:0004497">
    <property type="term" value="F:monooxygenase activity"/>
    <property type="evidence" value="ECO:0007669"/>
    <property type="project" value="UniProtKB-ARBA"/>
</dbReference>
<dbReference type="SUPFAM" id="SSF50022">
    <property type="entry name" value="ISP domain"/>
    <property type="match status" value="1"/>
</dbReference>
<keyword evidence="8" id="KW-0223">Dioxygenase</keyword>
<organism evidence="8 9">
    <name type="scientific">Candidatus Obscuribacter phosphatis</name>
    <dbReference type="NCBI Taxonomy" id="1906157"/>
    <lineage>
        <taxon>Bacteria</taxon>
        <taxon>Bacillati</taxon>
        <taxon>Candidatus Melainabacteria</taxon>
        <taxon>Candidatus Obscuribacterales</taxon>
        <taxon>Candidatus Obscuribacteraceae</taxon>
        <taxon>Candidatus Obscuribacter</taxon>
    </lineage>
</organism>
<dbReference type="Gene3D" id="3.90.380.10">
    <property type="entry name" value="Naphthalene 1,2-dioxygenase Alpha Subunit, Chain A, domain 1"/>
    <property type="match status" value="1"/>
</dbReference>
<evidence type="ECO:0000256" key="6">
    <source>
        <dbReference type="SAM" id="MobiDB-lite"/>
    </source>
</evidence>
<feature type="compositionally biased region" description="Basic and acidic residues" evidence="6">
    <location>
        <begin position="11"/>
        <end position="22"/>
    </location>
</feature>
<dbReference type="GO" id="GO:0051213">
    <property type="term" value="F:dioxygenase activity"/>
    <property type="evidence" value="ECO:0007669"/>
    <property type="project" value="UniProtKB-KW"/>
</dbReference>